<reference evidence="2" key="1">
    <citation type="journal article" date="2014" name="Front. Microbiol.">
        <title>High frequency of phylogenetically diverse reductive dehalogenase-homologous genes in deep subseafloor sedimentary metagenomes.</title>
        <authorList>
            <person name="Kawai M."/>
            <person name="Futagami T."/>
            <person name="Toyoda A."/>
            <person name="Takaki Y."/>
            <person name="Nishi S."/>
            <person name="Hori S."/>
            <person name="Arai W."/>
            <person name="Tsubouchi T."/>
            <person name="Morono Y."/>
            <person name="Uchiyama I."/>
            <person name="Ito T."/>
            <person name="Fujiyama A."/>
            <person name="Inagaki F."/>
            <person name="Takami H."/>
        </authorList>
    </citation>
    <scope>NUCLEOTIDE SEQUENCE</scope>
    <source>
        <strain evidence="2">Expedition CK06-06</strain>
    </source>
</reference>
<dbReference type="PANTHER" id="PTHR36842">
    <property type="entry name" value="PROTEIN TOLB HOMOLOG"/>
    <property type="match status" value="1"/>
</dbReference>
<dbReference type="SUPFAM" id="SSF69304">
    <property type="entry name" value="Tricorn protease N-terminal domain"/>
    <property type="match status" value="1"/>
</dbReference>
<comment type="similarity">
    <text evidence="1">Belongs to the TolB family.</text>
</comment>
<dbReference type="InterPro" id="IPR011659">
    <property type="entry name" value="WD40"/>
</dbReference>
<dbReference type="InterPro" id="IPR011042">
    <property type="entry name" value="6-blade_b-propeller_TolB-like"/>
</dbReference>
<evidence type="ECO:0008006" key="3">
    <source>
        <dbReference type="Google" id="ProtNLM"/>
    </source>
</evidence>
<evidence type="ECO:0000256" key="1">
    <source>
        <dbReference type="ARBA" id="ARBA00009820"/>
    </source>
</evidence>
<sequence>MDIYLYDLVNEKERQITWHARTMEPALSPDGKTFAYINNKGGIQNLVLVDSNGKNTRFLTNFNDGTQLYSPCWTKDGKKIILGIMYEENRDIAIVNADTEPFNRFRKVADSTFFADSLNYQEDLGLTILISTP</sequence>
<dbReference type="AlphaFoldDB" id="X0X8N7"/>
<organism evidence="2">
    <name type="scientific">marine sediment metagenome</name>
    <dbReference type="NCBI Taxonomy" id="412755"/>
    <lineage>
        <taxon>unclassified sequences</taxon>
        <taxon>metagenomes</taxon>
        <taxon>ecological metagenomes</taxon>
    </lineage>
</organism>
<dbReference type="Gene3D" id="2.120.10.30">
    <property type="entry name" value="TolB, C-terminal domain"/>
    <property type="match status" value="1"/>
</dbReference>
<accession>X0X8N7</accession>
<proteinExistence type="inferred from homology"/>
<feature type="non-terminal residue" evidence="2">
    <location>
        <position position="133"/>
    </location>
</feature>
<protein>
    <recommendedName>
        <fullName evidence="3">Dipeptidylpeptidase IV N-terminal domain-containing protein</fullName>
    </recommendedName>
</protein>
<comment type="caution">
    <text evidence="2">The sequence shown here is derived from an EMBL/GenBank/DDBJ whole genome shotgun (WGS) entry which is preliminary data.</text>
</comment>
<dbReference type="Pfam" id="PF07676">
    <property type="entry name" value="PD40"/>
    <property type="match status" value="1"/>
</dbReference>
<name>X0X8N7_9ZZZZ</name>
<gene>
    <name evidence="2" type="ORF">S01H1_69370</name>
</gene>
<dbReference type="EMBL" id="BARS01046056">
    <property type="protein sequence ID" value="GAG39425.1"/>
    <property type="molecule type" value="Genomic_DNA"/>
</dbReference>
<evidence type="ECO:0000313" key="2">
    <source>
        <dbReference type="EMBL" id="GAG39425.1"/>
    </source>
</evidence>